<accession>A0A1B6DXI3</accession>
<sequence length="111" mass="13349">MEVIYIIILMLGMSVLTNMEGFDIKKHIKEIVKGLNVILKHLREGTFYGGLTTRKFYKHYKVDILFERFRVQAMYKYLEKNRSLATDEQYFSIEDFLYTAKEMDVERFSKK</sequence>
<evidence type="ECO:0000313" key="2">
    <source>
        <dbReference type="EMBL" id="JAS30375.1"/>
    </source>
</evidence>
<reference evidence="2" key="1">
    <citation type="submission" date="2015-12" db="EMBL/GenBank/DDBJ databases">
        <title>De novo transcriptome assembly of four potential Pierce s Disease insect vectors from Arizona vineyards.</title>
        <authorList>
            <person name="Tassone E.E."/>
        </authorList>
    </citation>
    <scope>NUCLEOTIDE SEQUENCE</scope>
</reference>
<dbReference type="AlphaFoldDB" id="A0A1B6DXI3"/>
<dbReference type="EMBL" id="GEDC01006923">
    <property type="protein sequence ID" value="JAS30375.1"/>
    <property type="molecule type" value="Transcribed_RNA"/>
</dbReference>
<protein>
    <submittedName>
        <fullName evidence="2">Uncharacterized protein</fullName>
    </submittedName>
</protein>
<feature type="non-terminal residue" evidence="2">
    <location>
        <position position="111"/>
    </location>
</feature>
<feature type="signal peptide" evidence="1">
    <location>
        <begin position="1"/>
        <end position="21"/>
    </location>
</feature>
<keyword evidence="1" id="KW-0732">Signal</keyword>
<proteinExistence type="predicted"/>
<gene>
    <name evidence="2" type="ORF">g.253</name>
</gene>
<feature type="chain" id="PRO_5008581753" evidence="1">
    <location>
        <begin position="22"/>
        <end position="111"/>
    </location>
</feature>
<name>A0A1B6DXI3_9HEMI</name>
<evidence type="ECO:0000256" key="1">
    <source>
        <dbReference type="SAM" id="SignalP"/>
    </source>
</evidence>
<organism evidence="2">
    <name type="scientific">Clastoptera arizonana</name>
    <name type="common">Arizona spittle bug</name>
    <dbReference type="NCBI Taxonomy" id="38151"/>
    <lineage>
        <taxon>Eukaryota</taxon>
        <taxon>Metazoa</taxon>
        <taxon>Ecdysozoa</taxon>
        <taxon>Arthropoda</taxon>
        <taxon>Hexapoda</taxon>
        <taxon>Insecta</taxon>
        <taxon>Pterygota</taxon>
        <taxon>Neoptera</taxon>
        <taxon>Paraneoptera</taxon>
        <taxon>Hemiptera</taxon>
        <taxon>Auchenorrhyncha</taxon>
        <taxon>Cercopoidea</taxon>
        <taxon>Clastopteridae</taxon>
        <taxon>Clastoptera</taxon>
    </lineage>
</organism>